<proteinExistence type="predicted"/>
<dbReference type="EMBL" id="OU015569">
    <property type="protein sequence ID" value="CAG5097018.1"/>
    <property type="molecule type" value="Genomic_DNA"/>
</dbReference>
<evidence type="ECO:0000313" key="1">
    <source>
        <dbReference type="EMBL" id="CAG5097018.1"/>
    </source>
</evidence>
<protein>
    <submittedName>
        <fullName evidence="1">Oidioi.mRNA.OKI2018_I69.XSR.g14893.t1.cds</fullName>
    </submittedName>
</protein>
<dbReference type="Proteomes" id="UP001158576">
    <property type="component" value="Chromosome XSR"/>
</dbReference>
<organism evidence="1 2">
    <name type="scientific">Oikopleura dioica</name>
    <name type="common">Tunicate</name>
    <dbReference type="NCBI Taxonomy" id="34765"/>
    <lineage>
        <taxon>Eukaryota</taxon>
        <taxon>Metazoa</taxon>
        <taxon>Chordata</taxon>
        <taxon>Tunicata</taxon>
        <taxon>Appendicularia</taxon>
        <taxon>Copelata</taxon>
        <taxon>Oikopleuridae</taxon>
        <taxon>Oikopleura</taxon>
    </lineage>
</organism>
<gene>
    <name evidence="1" type="ORF">OKIOD_LOCUS6451</name>
</gene>
<evidence type="ECO:0000313" key="2">
    <source>
        <dbReference type="Proteomes" id="UP001158576"/>
    </source>
</evidence>
<accession>A0ABN7SB38</accession>
<keyword evidence="2" id="KW-1185">Reference proteome</keyword>
<name>A0ABN7SB38_OIKDI</name>
<sequence length="322" mass="36863">MRIFTTLAGGCFGLSNWGSHDKFYDWIEYERPYIHAAAKYPNGDAICRAKTTVVNDDIFLAGIVKNNKCIFGWNTKEETSNFDLLVPNCGDGSELSWFEERDLESVGDEVRVEVNTPGFSIGICEFNGNNGWKRGKGCMWKTPEAGAQENNYETNHKMLTIVGCKLPSISFYDRAQFMKENEADTLIYENLPSDEAVFIGDNYSPKYHTRHMKKEDSSVHWSTSLLKVPLWHDVEASFNLLSYGKEDADWEAKFVWYKESSNPELKESVKYEVVKIVPIEREINFDVTSPQKISLFGKYESEFVALEVKQTLRADGSRKQLQ</sequence>
<reference evidence="1 2" key="1">
    <citation type="submission" date="2021-04" db="EMBL/GenBank/DDBJ databases">
        <authorList>
            <person name="Bliznina A."/>
        </authorList>
    </citation>
    <scope>NUCLEOTIDE SEQUENCE [LARGE SCALE GENOMIC DNA]</scope>
</reference>